<dbReference type="RefSeq" id="WP_202952455.1">
    <property type="nucleotide sequence ID" value="NZ_JAPCID010000050.1"/>
</dbReference>
<reference evidence="1" key="1">
    <citation type="submission" date="2022-10" db="EMBL/GenBank/DDBJ databases">
        <title>The WGS of Solirubrobacter sp. CPCC 204708.</title>
        <authorList>
            <person name="Jiang Z."/>
        </authorList>
    </citation>
    <scope>NUCLEOTIDE SEQUENCE</scope>
    <source>
        <strain evidence="1">CPCC 204708</strain>
    </source>
</reference>
<gene>
    <name evidence="1" type="ORF">OJ962_26525</name>
</gene>
<dbReference type="InterPro" id="IPR036086">
    <property type="entry name" value="ParB/Sulfiredoxin_sf"/>
</dbReference>
<accession>A0ABT4RS59</accession>
<proteinExistence type="predicted"/>
<sequence length="143" mass="15791">MLTGNPHMDAQRAFDRASRASRRHALAVRLRRRCVDRARLPVHSTLNRAPSPLASVKEIPVEAIHATVEPHRATQFDAAFRPAGKRTRARWERLWVAEQRGEVIPPISVVRTSSGYAVVDGHHRVSVARARGAVTIDAVVSAA</sequence>
<dbReference type="Proteomes" id="UP001147700">
    <property type="component" value="Unassembled WGS sequence"/>
</dbReference>
<dbReference type="EMBL" id="JAPCID010000050">
    <property type="protein sequence ID" value="MDA0141081.1"/>
    <property type="molecule type" value="Genomic_DNA"/>
</dbReference>
<organism evidence="1 2">
    <name type="scientific">Solirubrobacter deserti</name>
    <dbReference type="NCBI Taxonomy" id="2282478"/>
    <lineage>
        <taxon>Bacteria</taxon>
        <taxon>Bacillati</taxon>
        <taxon>Actinomycetota</taxon>
        <taxon>Thermoleophilia</taxon>
        <taxon>Solirubrobacterales</taxon>
        <taxon>Solirubrobacteraceae</taxon>
        <taxon>Solirubrobacter</taxon>
    </lineage>
</organism>
<protein>
    <submittedName>
        <fullName evidence="1">ParB N-terminal domain-containing protein</fullName>
    </submittedName>
</protein>
<comment type="caution">
    <text evidence="1">The sequence shown here is derived from an EMBL/GenBank/DDBJ whole genome shotgun (WGS) entry which is preliminary data.</text>
</comment>
<name>A0ABT4RS59_9ACTN</name>
<evidence type="ECO:0000313" key="2">
    <source>
        <dbReference type="Proteomes" id="UP001147700"/>
    </source>
</evidence>
<dbReference type="SUPFAM" id="SSF110849">
    <property type="entry name" value="ParB/Sulfiredoxin"/>
    <property type="match status" value="1"/>
</dbReference>
<keyword evidence="2" id="KW-1185">Reference proteome</keyword>
<dbReference type="Gene3D" id="3.90.1530.10">
    <property type="entry name" value="Conserved hypothetical protein from pyrococcus furiosus pfu- 392566-001, ParB domain"/>
    <property type="match status" value="1"/>
</dbReference>
<evidence type="ECO:0000313" key="1">
    <source>
        <dbReference type="EMBL" id="MDA0141081.1"/>
    </source>
</evidence>